<organism evidence="4 5">
    <name type="scientific">Metarhizium humberi</name>
    <dbReference type="NCBI Taxonomy" id="2596975"/>
    <lineage>
        <taxon>Eukaryota</taxon>
        <taxon>Fungi</taxon>
        <taxon>Dikarya</taxon>
        <taxon>Ascomycota</taxon>
        <taxon>Pezizomycotina</taxon>
        <taxon>Sordariomycetes</taxon>
        <taxon>Hypocreomycetidae</taxon>
        <taxon>Hypocreales</taxon>
        <taxon>Clavicipitaceae</taxon>
        <taxon>Metarhizium</taxon>
    </lineage>
</organism>
<keyword evidence="1" id="KW-0862">Zinc</keyword>
<accession>A0A9P8MC57</accession>
<keyword evidence="5" id="KW-1185">Reference proteome</keyword>
<feature type="compositionally biased region" description="Low complexity" evidence="2">
    <location>
        <begin position="127"/>
        <end position="138"/>
    </location>
</feature>
<feature type="domain" description="CCHC-type" evidence="3">
    <location>
        <begin position="71"/>
        <end position="86"/>
    </location>
</feature>
<sequence length="339" mass="36110">MLLSSFRFLPTALGSQYTLLDSHLLKFPYHHPQRTKSKRFLIPLQMTLVKPRARALAGAVLAASSYLDTLCTRCYKPGHIARNCRRMRKKRKARRGGFKDLDGALSFIIEQGEKRRLAREKEGEDASGTTVSGNTGTSAGMGGKFGGFGAAETCQTPGFGVLSVRVNEGGKSAPGIFDAAGPCKFSGFGAPAVQGNNGGKPATDIFKATGTPQTSIFDVFSTPAANRGNNNSADIFKASDASQTSIFNVFSTPAVNKGNNNAADIFKTRGTPQTSVFDVFSDPAVNEGNNNTTDIFKARGTSQTSIFNVFSTPSVNERSIFAADVFKTTATPQKSVFGV</sequence>
<dbReference type="GO" id="GO:0003676">
    <property type="term" value="F:nucleic acid binding"/>
    <property type="evidence" value="ECO:0007669"/>
    <property type="project" value="InterPro"/>
</dbReference>
<dbReference type="InterPro" id="IPR001878">
    <property type="entry name" value="Znf_CCHC"/>
</dbReference>
<reference evidence="4 5" key="1">
    <citation type="submission" date="2020-07" db="EMBL/GenBank/DDBJ databases">
        <title>Metarhizium humberi genome.</title>
        <authorList>
            <person name="Lysoe E."/>
        </authorList>
    </citation>
    <scope>NUCLEOTIDE SEQUENCE [LARGE SCALE GENOMIC DNA]</scope>
    <source>
        <strain evidence="4 5">ESALQ1638</strain>
    </source>
</reference>
<dbReference type="AlphaFoldDB" id="A0A9P8MC57"/>
<evidence type="ECO:0000256" key="2">
    <source>
        <dbReference type="SAM" id="MobiDB-lite"/>
    </source>
</evidence>
<dbReference type="Proteomes" id="UP000764110">
    <property type="component" value="Unassembled WGS sequence"/>
</dbReference>
<dbReference type="GO" id="GO:0008270">
    <property type="term" value="F:zinc ion binding"/>
    <property type="evidence" value="ECO:0007669"/>
    <property type="project" value="UniProtKB-KW"/>
</dbReference>
<dbReference type="PROSITE" id="PS50158">
    <property type="entry name" value="ZF_CCHC"/>
    <property type="match status" value="1"/>
</dbReference>
<evidence type="ECO:0000313" key="4">
    <source>
        <dbReference type="EMBL" id="KAH0597668.1"/>
    </source>
</evidence>
<feature type="region of interest" description="Disordered" evidence="2">
    <location>
        <begin position="116"/>
        <end position="138"/>
    </location>
</feature>
<dbReference type="InterPro" id="IPR036875">
    <property type="entry name" value="Znf_CCHC_sf"/>
</dbReference>
<keyword evidence="1" id="KW-0863">Zinc-finger</keyword>
<protein>
    <recommendedName>
        <fullName evidence="3">CCHC-type domain-containing protein</fullName>
    </recommendedName>
</protein>
<comment type="caution">
    <text evidence="4">The sequence shown here is derived from an EMBL/GenBank/DDBJ whole genome shotgun (WGS) entry which is preliminary data.</text>
</comment>
<evidence type="ECO:0000259" key="3">
    <source>
        <dbReference type="PROSITE" id="PS50158"/>
    </source>
</evidence>
<gene>
    <name evidence="4" type="ORF">MHUMG1_05048</name>
</gene>
<evidence type="ECO:0000256" key="1">
    <source>
        <dbReference type="PROSITE-ProRule" id="PRU00047"/>
    </source>
</evidence>
<dbReference type="EMBL" id="JACEFI010000007">
    <property type="protein sequence ID" value="KAH0597668.1"/>
    <property type="molecule type" value="Genomic_DNA"/>
</dbReference>
<dbReference type="SMART" id="SM00343">
    <property type="entry name" value="ZnF_C2HC"/>
    <property type="match status" value="1"/>
</dbReference>
<proteinExistence type="predicted"/>
<dbReference type="SUPFAM" id="SSF57756">
    <property type="entry name" value="Retrovirus zinc finger-like domains"/>
    <property type="match status" value="1"/>
</dbReference>
<evidence type="ECO:0000313" key="5">
    <source>
        <dbReference type="Proteomes" id="UP000764110"/>
    </source>
</evidence>
<name>A0A9P8MC57_9HYPO</name>
<keyword evidence="1" id="KW-0479">Metal-binding</keyword>